<accession>A0ABR0SHU8</accession>
<evidence type="ECO:0000313" key="8">
    <source>
        <dbReference type="Proteomes" id="UP001338125"/>
    </source>
</evidence>
<evidence type="ECO:0000259" key="6">
    <source>
        <dbReference type="Pfam" id="PF21365"/>
    </source>
</evidence>
<comment type="caution">
    <text evidence="7">The sequence shown here is derived from an EMBL/GenBank/DDBJ whole genome shotgun (WGS) entry which is preliminary data.</text>
</comment>
<dbReference type="Pfam" id="PF21365">
    <property type="entry name" value="Glyco_hydro_31_3rd"/>
    <property type="match status" value="1"/>
</dbReference>
<dbReference type="SUPFAM" id="SSF51445">
    <property type="entry name" value="(Trans)glycosidases"/>
    <property type="match status" value="1"/>
</dbReference>
<comment type="catalytic activity">
    <reaction evidence="1">
        <text>Hydrolysis of terminal, non-reducing (1-&gt;4)-linked alpha-D-glucose residues with release of alpha-D-glucose.</text>
        <dbReference type="EC" id="3.2.1.20"/>
    </reaction>
</comment>
<proteinExistence type="inferred from homology"/>
<dbReference type="PANTHER" id="PTHR22762:SF120">
    <property type="entry name" value="HETEROGLYCAN GLUCOSIDASE 1"/>
    <property type="match status" value="1"/>
</dbReference>
<evidence type="ECO:0000256" key="4">
    <source>
        <dbReference type="SAM" id="MobiDB-lite"/>
    </source>
</evidence>
<dbReference type="Pfam" id="PF01055">
    <property type="entry name" value="Glyco_hydro_31_2nd"/>
    <property type="match status" value="1"/>
</dbReference>
<dbReference type="EMBL" id="JAVFKD010000013">
    <property type="protein sequence ID" value="KAK5991737.1"/>
    <property type="molecule type" value="Genomic_DNA"/>
</dbReference>
<dbReference type="PANTHER" id="PTHR22762">
    <property type="entry name" value="ALPHA-GLUCOSIDASE"/>
    <property type="match status" value="1"/>
</dbReference>
<dbReference type="InterPro" id="IPR017853">
    <property type="entry name" value="GH"/>
</dbReference>
<evidence type="ECO:0000313" key="7">
    <source>
        <dbReference type="EMBL" id="KAK5991737.1"/>
    </source>
</evidence>
<dbReference type="Gene3D" id="3.20.20.80">
    <property type="entry name" value="Glycosidases"/>
    <property type="match status" value="1"/>
</dbReference>
<keyword evidence="8" id="KW-1185">Reference proteome</keyword>
<dbReference type="InterPro" id="IPR048395">
    <property type="entry name" value="Glyco_hydro_31_C"/>
</dbReference>
<name>A0ABR0SHU8_9HYPO</name>
<dbReference type="InterPro" id="IPR000322">
    <property type="entry name" value="Glyco_hydro_31_TIM"/>
</dbReference>
<evidence type="ECO:0000256" key="1">
    <source>
        <dbReference type="ARBA" id="ARBA00001657"/>
    </source>
</evidence>
<comment type="similarity">
    <text evidence="2">Belongs to the glycosyl hydrolase 31 family.</text>
</comment>
<organism evidence="7 8">
    <name type="scientific">Cladobotryum mycophilum</name>
    <dbReference type="NCBI Taxonomy" id="491253"/>
    <lineage>
        <taxon>Eukaryota</taxon>
        <taxon>Fungi</taxon>
        <taxon>Dikarya</taxon>
        <taxon>Ascomycota</taxon>
        <taxon>Pezizomycotina</taxon>
        <taxon>Sordariomycetes</taxon>
        <taxon>Hypocreomycetidae</taxon>
        <taxon>Hypocreales</taxon>
        <taxon>Hypocreaceae</taxon>
        <taxon>Cladobotryum</taxon>
    </lineage>
</organism>
<dbReference type="Gene3D" id="2.60.40.1180">
    <property type="entry name" value="Golgi alpha-mannosidase II"/>
    <property type="match status" value="1"/>
</dbReference>
<dbReference type="EC" id="3.2.1.20" evidence="3"/>
<protein>
    <recommendedName>
        <fullName evidence="3">alpha-glucosidase</fullName>
        <ecNumber evidence="3">3.2.1.20</ecNumber>
    </recommendedName>
</protein>
<dbReference type="Gene3D" id="2.60.40.1760">
    <property type="entry name" value="glycosyl hydrolase (family 31)"/>
    <property type="match status" value="1"/>
</dbReference>
<evidence type="ECO:0000256" key="2">
    <source>
        <dbReference type="ARBA" id="ARBA00007806"/>
    </source>
</evidence>
<feature type="domain" description="Glycosyl hydrolase family 31 C-terminal" evidence="6">
    <location>
        <begin position="816"/>
        <end position="928"/>
    </location>
</feature>
<feature type="domain" description="Glycoside hydrolase family 31 TIM barrel" evidence="5">
    <location>
        <begin position="362"/>
        <end position="807"/>
    </location>
</feature>
<evidence type="ECO:0000256" key="3">
    <source>
        <dbReference type="ARBA" id="ARBA00012741"/>
    </source>
</evidence>
<sequence length="1105" mass="127978">MAEFDEIKNADPYAFIKADDFFNYFDTNVFDTCIRQPETISFHEEDQPKIEIGGQAKEVFRRGKIFRLHEMLDDELVDQSFLLIEFIRPRVWRIRFNPAAKGQCSFKDDNSCAIVYSTMSTLIEKLDNFEQISWGVELICAPSYYILQSVMTLDNGEKRPEVQLWIQKDPFQITAIRLLGNSHPVEKLPIVSTMDEGTETHLNLQPQKGNDVAVIWKTKPKPLKYMHRGSATILSVQTPVTAHYMGFGEQGGRHLFKDKTYMNYFNFDNMMYHNVYGGGPLDDREPLYHTEPFWVEAASHSGLQSVLGTMIDNYSQTCIDVRKKHQNTLRIATRFNEFNCMIVAADKVSDLLQTYTSIVGKPSLKPRYALGYHQGCYGYDTQQMITECIDEYQKVDFPIDGIHIDVDMQKKYKTFTIDTRDGHFPKPEDMFTALREKGVKCCTNITPHINSTPDDSYSTLNQLVDNKYYITDHRSVIKGVSHPCQERYYNWNVGERAMIKPSEQRPPYDPSDDTNLSETYDTGKPFHGGVWYGGKNGTPTYYPDLNRSIVRNWWGKQYQYLFECGLEFVWQDMTSPCIAAEYGDMKSFPFRLLLNCDTGPDEVFKPKRKAIELWSLYSFNLHKATFNGLEKLHETEDSEGKHQLKWREGRRNFIIGRGSYTGSHRFAGLWTGDNSSTWNFFSISVVQVLALGMSGNAISGQDVGGFEPAPGQNDWADPQLLIRWYCAYSLLPWFRNHYTKRRNSIENPKVQRKHGKLFQEPYAFENYYKANADNFKVPREAMLFRAVLPVCRYYVRLRYSLMQLLYDAMFENAITGMPIARSMVITDDQDTTLFSENKDYTSDQYLVRNDILVAPPLRPEEEFKRHEVYLPYPDEWFPMNLRPDEEKGRALELAIDGGSYVSCECNITDEEKHVPYITPMYIREGAIIPKIRTRLSTPDWYPNGAPPPANIAPPEANPITFHVYPGKNNLYKMYLDDGISMDSEPLNRIPKVERNEGRVADNYSEVHIQQTSFIDKDKKYTRVLTVKSPWNHYDNYEKSVGLKYTAIFWHKEAVYNSKITVDLFYGEQQVVCHPEHNERARASVVTFPTNVAHDTGVTIKLTYNR</sequence>
<dbReference type="CDD" id="cd14752">
    <property type="entry name" value="GH31_N"/>
    <property type="match status" value="1"/>
</dbReference>
<gene>
    <name evidence="7" type="ORF">PT974_07771</name>
</gene>
<reference evidence="7 8" key="1">
    <citation type="submission" date="2024-01" db="EMBL/GenBank/DDBJ databases">
        <title>Complete genome of Cladobotryum mycophilum ATHUM6906.</title>
        <authorList>
            <person name="Christinaki A.C."/>
            <person name="Myridakis A.I."/>
            <person name="Kouvelis V.N."/>
        </authorList>
    </citation>
    <scope>NUCLEOTIDE SEQUENCE [LARGE SCALE GENOMIC DNA]</scope>
    <source>
        <strain evidence="7 8">ATHUM6906</strain>
    </source>
</reference>
<feature type="region of interest" description="Disordered" evidence="4">
    <location>
        <begin position="500"/>
        <end position="519"/>
    </location>
</feature>
<evidence type="ECO:0000259" key="5">
    <source>
        <dbReference type="Pfam" id="PF01055"/>
    </source>
</evidence>
<dbReference type="InterPro" id="IPR013780">
    <property type="entry name" value="Glyco_hydro_b"/>
</dbReference>
<dbReference type="Proteomes" id="UP001338125">
    <property type="component" value="Unassembled WGS sequence"/>
</dbReference>